<sequence length="55" mass="6189">MTKLFLFPLVLCLLWILFLKANGLPLAQGKRGFIYIIAISGTVILLLMLLLWLTA</sequence>
<keyword evidence="1" id="KW-0812">Transmembrane</keyword>
<accession>A0ABV4VD27</accession>
<keyword evidence="1" id="KW-1133">Transmembrane helix</keyword>
<feature type="transmembrane region" description="Helical" evidence="1">
    <location>
        <begin position="33"/>
        <end position="53"/>
    </location>
</feature>
<evidence type="ECO:0000313" key="2">
    <source>
        <dbReference type="EMBL" id="MFB2618193.1"/>
    </source>
</evidence>
<proteinExistence type="predicted"/>
<evidence type="ECO:0008006" key="4">
    <source>
        <dbReference type="Google" id="ProtNLM"/>
    </source>
</evidence>
<evidence type="ECO:0000313" key="3">
    <source>
        <dbReference type="Proteomes" id="UP001576708"/>
    </source>
</evidence>
<dbReference type="Proteomes" id="UP001576708">
    <property type="component" value="Unassembled WGS sequence"/>
</dbReference>
<dbReference type="EMBL" id="JBHFGU010000001">
    <property type="protein sequence ID" value="MFB2618193.1"/>
    <property type="molecule type" value="Genomic_DNA"/>
</dbReference>
<comment type="caution">
    <text evidence="2">The sequence shown here is derived from an EMBL/GenBank/DDBJ whole genome shotgun (WGS) entry which is preliminary data.</text>
</comment>
<keyword evidence="1" id="KW-0472">Membrane</keyword>
<evidence type="ECO:0000256" key="1">
    <source>
        <dbReference type="SAM" id="Phobius"/>
    </source>
</evidence>
<gene>
    <name evidence="2" type="ORF">ACE02W_00025</name>
</gene>
<reference evidence="2 3" key="1">
    <citation type="submission" date="2024-09" db="EMBL/GenBank/DDBJ databases">
        <authorList>
            <person name="Zhang Y."/>
        </authorList>
    </citation>
    <scope>NUCLEOTIDE SEQUENCE [LARGE SCALE GENOMIC DNA]</scope>
    <source>
        <strain evidence="2 3">ZJ318</strain>
    </source>
</reference>
<organism evidence="2 3">
    <name type="scientific">Shewanella mangrovisoli</name>
    <dbReference type="NCBI Taxonomy" id="2864211"/>
    <lineage>
        <taxon>Bacteria</taxon>
        <taxon>Pseudomonadati</taxon>
        <taxon>Pseudomonadota</taxon>
        <taxon>Gammaproteobacteria</taxon>
        <taxon>Alteromonadales</taxon>
        <taxon>Shewanellaceae</taxon>
        <taxon>Shewanella</taxon>
    </lineage>
</organism>
<dbReference type="RefSeq" id="WP_342200401.1">
    <property type="nucleotide sequence ID" value="NZ_JBCATE010000001.1"/>
</dbReference>
<name>A0ABV4VD27_9GAMM</name>
<keyword evidence="3" id="KW-1185">Reference proteome</keyword>
<protein>
    <recommendedName>
        <fullName evidence="4">Succinyl-diaminopimelate desuccinylase</fullName>
    </recommendedName>
</protein>